<proteinExistence type="predicted"/>
<organism evidence="2">
    <name type="scientific">Arundo donax</name>
    <name type="common">Giant reed</name>
    <name type="synonym">Donax arundinaceus</name>
    <dbReference type="NCBI Taxonomy" id="35708"/>
    <lineage>
        <taxon>Eukaryota</taxon>
        <taxon>Viridiplantae</taxon>
        <taxon>Streptophyta</taxon>
        <taxon>Embryophyta</taxon>
        <taxon>Tracheophyta</taxon>
        <taxon>Spermatophyta</taxon>
        <taxon>Magnoliopsida</taxon>
        <taxon>Liliopsida</taxon>
        <taxon>Poales</taxon>
        <taxon>Poaceae</taxon>
        <taxon>PACMAD clade</taxon>
        <taxon>Arundinoideae</taxon>
        <taxon>Arundineae</taxon>
        <taxon>Arundo</taxon>
    </lineage>
</organism>
<dbReference type="EMBL" id="GBRH01256302">
    <property type="protein sequence ID" value="JAD41593.1"/>
    <property type="molecule type" value="Transcribed_RNA"/>
</dbReference>
<feature type="region of interest" description="Disordered" evidence="1">
    <location>
        <begin position="1"/>
        <end position="25"/>
    </location>
</feature>
<evidence type="ECO:0000313" key="2">
    <source>
        <dbReference type="EMBL" id="JAD41593.1"/>
    </source>
</evidence>
<evidence type="ECO:0000256" key="1">
    <source>
        <dbReference type="SAM" id="MobiDB-lite"/>
    </source>
</evidence>
<dbReference type="AlphaFoldDB" id="A0A0A8ZVA6"/>
<name>A0A0A8ZVA6_ARUDO</name>
<reference evidence="2" key="2">
    <citation type="journal article" date="2015" name="Data Brief">
        <title>Shoot transcriptome of the giant reed, Arundo donax.</title>
        <authorList>
            <person name="Barrero R.A."/>
            <person name="Guerrero F.D."/>
            <person name="Moolhuijzen P."/>
            <person name="Goolsby J.A."/>
            <person name="Tidwell J."/>
            <person name="Bellgard S.E."/>
            <person name="Bellgard M.I."/>
        </authorList>
    </citation>
    <scope>NUCLEOTIDE SEQUENCE</scope>
    <source>
        <tissue evidence="2">Shoot tissue taken approximately 20 cm above the soil surface</tissue>
    </source>
</reference>
<accession>A0A0A8ZVA6</accession>
<reference evidence="2" key="1">
    <citation type="submission" date="2014-09" db="EMBL/GenBank/DDBJ databases">
        <authorList>
            <person name="Magalhaes I.L.F."/>
            <person name="Oliveira U."/>
            <person name="Santos F.R."/>
            <person name="Vidigal T.H.D.A."/>
            <person name="Brescovit A.D."/>
            <person name="Santos A.J."/>
        </authorList>
    </citation>
    <scope>NUCLEOTIDE SEQUENCE</scope>
    <source>
        <tissue evidence="2">Shoot tissue taken approximately 20 cm above the soil surface</tissue>
    </source>
</reference>
<sequence>MFCEFSPTPTPTNAVSTTPLGRKARTSSPCFIWCCISSSHLNKS</sequence>
<protein>
    <submittedName>
        <fullName evidence="2">Uncharacterized protein</fullName>
    </submittedName>
</protein>